<feature type="transmembrane region" description="Helical" evidence="1">
    <location>
        <begin position="59"/>
        <end position="80"/>
    </location>
</feature>
<feature type="transmembrane region" description="Helical" evidence="1">
    <location>
        <begin position="21"/>
        <end position="39"/>
    </location>
</feature>
<reference evidence="2 3" key="1">
    <citation type="submission" date="2016-08" db="EMBL/GenBank/DDBJ databases">
        <title>Novel Firmicutes and Novel Genomes.</title>
        <authorList>
            <person name="Poppleton D.I."/>
            <person name="Gribaldo S."/>
        </authorList>
    </citation>
    <scope>NUCLEOTIDE SEQUENCE [LARGE SCALE GENOMIC DNA]</scope>
    <source>
        <strain evidence="2 3">CTT3</strain>
    </source>
</reference>
<feature type="transmembrane region" description="Helical" evidence="1">
    <location>
        <begin position="253"/>
        <end position="273"/>
    </location>
</feature>
<feature type="transmembrane region" description="Helical" evidence="1">
    <location>
        <begin position="176"/>
        <end position="195"/>
    </location>
</feature>
<gene>
    <name evidence="2" type="ORF">BET03_04210</name>
</gene>
<feature type="transmembrane region" description="Helical" evidence="1">
    <location>
        <begin position="115"/>
        <end position="136"/>
    </location>
</feature>
<name>A0A419SZG1_9FIRM</name>
<dbReference type="GO" id="GO:0140359">
    <property type="term" value="F:ABC-type transporter activity"/>
    <property type="evidence" value="ECO:0007669"/>
    <property type="project" value="InterPro"/>
</dbReference>
<organism evidence="2 3">
    <name type="scientific">Thermohalobacter berrensis</name>
    <dbReference type="NCBI Taxonomy" id="99594"/>
    <lineage>
        <taxon>Bacteria</taxon>
        <taxon>Bacillati</taxon>
        <taxon>Bacillota</taxon>
        <taxon>Tissierellia</taxon>
        <taxon>Tissierellales</taxon>
        <taxon>Thermohalobacteraceae</taxon>
        <taxon>Thermohalobacter</taxon>
    </lineage>
</organism>
<accession>A0A419SZG1</accession>
<keyword evidence="1" id="KW-1133">Transmembrane helix</keyword>
<comment type="caution">
    <text evidence="2">The sequence shown here is derived from an EMBL/GenBank/DDBJ whole genome shotgun (WGS) entry which is preliminary data.</text>
</comment>
<evidence type="ECO:0000313" key="2">
    <source>
        <dbReference type="EMBL" id="RKD30548.1"/>
    </source>
</evidence>
<dbReference type="PANTHER" id="PTHR43471">
    <property type="entry name" value="ABC TRANSPORTER PERMEASE"/>
    <property type="match status" value="1"/>
</dbReference>
<dbReference type="AlphaFoldDB" id="A0A419SZG1"/>
<keyword evidence="1" id="KW-0472">Membrane</keyword>
<keyword evidence="3" id="KW-1185">Reference proteome</keyword>
<dbReference type="Proteomes" id="UP000284177">
    <property type="component" value="Unassembled WGS sequence"/>
</dbReference>
<evidence type="ECO:0000313" key="3">
    <source>
        <dbReference type="Proteomes" id="UP000284177"/>
    </source>
</evidence>
<feature type="transmembrane region" description="Helical" evidence="1">
    <location>
        <begin position="143"/>
        <end position="164"/>
    </location>
</feature>
<sequence length="288" mass="32486">MINPVLKKEIKTRMRTWKTPAMISIYVLLLSVLVVFVFLEAYNLLSPYSMGIRPSDIKGLYYVLTVFQMILIVFIVPATTSSSISGERERRTFDLLICSRLSSFSIVFGKLTASLAQILLLLIVSLPILSILYLFGGVSPGNILILFSFYIINAFYFGSIGLFTSAYFRKTTTSTIVSYLITLFLTAGTFVLFVFSMELLRNTGNNDITFFQRFLLYLNPLSGLSSILTEQVGEIFIPSQWLKKDTWDTLVPLYINLGLDIVISSILLFLVSIKINPMGSFKRKSKAK</sequence>
<evidence type="ECO:0008006" key="4">
    <source>
        <dbReference type="Google" id="ProtNLM"/>
    </source>
</evidence>
<evidence type="ECO:0000256" key="1">
    <source>
        <dbReference type="SAM" id="Phobius"/>
    </source>
</evidence>
<dbReference type="Pfam" id="PF12679">
    <property type="entry name" value="ABC2_membrane_2"/>
    <property type="match status" value="1"/>
</dbReference>
<keyword evidence="1" id="KW-0812">Transmembrane</keyword>
<protein>
    <recommendedName>
        <fullName evidence="4">ABC transporter permease</fullName>
    </recommendedName>
</protein>
<dbReference type="OrthoDB" id="9815855at2"/>
<proteinExistence type="predicted"/>
<dbReference type="PANTHER" id="PTHR43471:SF12">
    <property type="entry name" value="HYPOTHETICAL MEMBRANE PROTEIN, CONSERVED"/>
    <property type="match status" value="1"/>
</dbReference>
<dbReference type="GO" id="GO:0016020">
    <property type="term" value="C:membrane"/>
    <property type="evidence" value="ECO:0007669"/>
    <property type="project" value="UniProtKB-SubCell"/>
</dbReference>
<dbReference type="EMBL" id="MCIB01000034">
    <property type="protein sequence ID" value="RKD30548.1"/>
    <property type="molecule type" value="Genomic_DNA"/>
</dbReference>